<name>A0A6A5Y4Y3_9PLEO</name>
<organism evidence="1 2">
    <name type="scientific">Aaosphaeria arxii CBS 175.79</name>
    <dbReference type="NCBI Taxonomy" id="1450172"/>
    <lineage>
        <taxon>Eukaryota</taxon>
        <taxon>Fungi</taxon>
        <taxon>Dikarya</taxon>
        <taxon>Ascomycota</taxon>
        <taxon>Pezizomycotina</taxon>
        <taxon>Dothideomycetes</taxon>
        <taxon>Pleosporomycetidae</taxon>
        <taxon>Pleosporales</taxon>
        <taxon>Pleosporales incertae sedis</taxon>
        <taxon>Aaosphaeria</taxon>
    </lineage>
</organism>
<gene>
    <name evidence="1" type="ORF">BU24DRAFT_128054</name>
</gene>
<accession>A0A6A5Y4Y3</accession>
<dbReference type="GeneID" id="54278376"/>
<dbReference type="Proteomes" id="UP000799778">
    <property type="component" value="Unassembled WGS sequence"/>
</dbReference>
<dbReference type="AlphaFoldDB" id="A0A6A5Y4Y3"/>
<dbReference type="EMBL" id="ML978067">
    <property type="protein sequence ID" value="KAF2019850.1"/>
    <property type="molecule type" value="Genomic_DNA"/>
</dbReference>
<keyword evidence="2" id="KW-1185">Reference proteome</keyword>
<dbReference type="RefSeq" id="XP_033388189.1">
    <property type="nucleotide sequence ID" value="XM_033520979.1"/>
</dbReference>
<sequence>MEMVGPIGDGAWIVYPTSSVLQAMAGGTFRYIDVPTIAIVMIMRITIGTVRGKLGTLVSHIITINGCEKGARHKSDRVDDMLPSNQYREIQIRRHPTCFFFHCSWGEDDAIIAALGTCFSTCVVEAHQSRTLRRTTRGLLAALRMRWSF</sequence>
<protein>
    <submittedName>
        <fullName evidence="1">Uncharacterized protein</fullName>
    </submittedName>
</protein>
<proteinExistence type="predicted"/>
<reference evidence="1" key="1">
    <citation type="journal article" date="2020" name="Stud. Mycol.">
        <title>101 Dothideomycetes genomes: a test case for predicting lifestyles and emergence of pathogens.</title>
        <authorList>
            <person name="Haridas S."/>
            <person name="Albert R."/>
            <person name="Binder M."/>
            <person name="Bloem J."/>
            <person name="Labutti K."/>
            <person name="Salamov A."/>
            <person name="Andreopoulos B."/>
            <person name="Baker S."/>
            <person name="Barry K."/>
            <person name="Bills G."/>
            <person name="Bluhm B."/>
            <person name="Cannon C."/>
            <person name="Castanera R."/>
            <person name="Culley D."/>
            <person name="Daum C."/>
            <person name="Ezra D."/>
            <person name="Gonzalez J."/>
            <person name="Henrissat B."/>
            <person name="Kuo A."/>
            <person name="Liang C."/>
            <person name="Lipzen A."/>
            <person name="Lutzoni F."/>
            <person name="Magnuson J."/>
            <person name="Mondo S."/>
            <person name="Nolan M."/>
            <person name="Ohm R."/>
            <person name="Pangilinan J."/>
            <person name="Park H.-J."/>
            <person name="Ramirez L."/>
            <person name="Alfaro M."/>
            <person name="Sun H."/>
            <person name="Tritt A."/>
            <person name="Yoshinaga Y."/>
            <person name="Zwiers L.-H."/>
            <person name="Turgeon B."/>
            <person name="Goodwin S."/>
            <person name="Spatafora J."/>
            <person name="Crous P."/>
            <person name="Grigoriev I."/>
        </authorList>
    </citation>
    <scope>NUCLEOTIDE SEQUENCE</scope>
    <source>
        <strain evidence="1">CBS 175.79</strain>
    </source>
</reference>
<evidence type="ECO:0000313" key="2">
    <source>
        <dbReference type="Proteomes" id="UP000799778"/>
    </source>
</evidence>
<evidence type="ECO:0000313" key="1">
    <source>
        <dbReference type="EMBL" id="KAF2019850.1"/>
    </source>
</evidence>